<comment type="caution">
    <text evidence="3">The sequence shown here is derived from an EMBL/GenBank/DDBJ whole genome shotgun (WGS) entry which is preliminary data.</text>
</comment>
<feature type="non-terminal residue" evidence="3">
    <location>
        <position position="1"/>
    </location>
</feature>
<accession>A0AAD3HRD0</accession>
<feature type="region of interest" description="Disordered" evidence="1">
    <location>
        <begin position="518"/>
        <end position="547"/>
    </location>
</feature>
<dbReference type="Pfam" id="PF13328">
    <property type="entry name" value="HD_4"/>
    <property type="match status" value="1"/>
</dbReference>
<evidence type="ECO:0000313" key="3">
    <source>
        <dbReference type="EMBL" id="GFR50313.1"/>
    </source>
</evidence>
<dbReference type="PANTHER" id="PTHR21262:SF31">
    <property type="entry name" value="GTP PYROPHOSPHOKINASE"/>
    <property type="match status" value="1"/>
</dbReference>
<dbReference type="GO" id="GO:0009507">
    <property type="term" value="C:chloroplast"/>
    <property type="evidence" value="ECO:0007669"/>
    <property type="project" value="TreeGrafter"/>
</dbReference>
<organism evidence="3 4">
    <name type="scientific">Astrephomene gubernaculifera</name>
    <dbReference type="NCBI Taxonomy" id="47775"/>
    <lineage>
        <taxon>Eukaryota</taxon>
        <taxon>Viridiplantae</taxon>
        <taxon>Chlorophyta</taxon>
        <taxon>core chlorophytes</taxon>
        <taxon>Chlorophyceae</taxon>
        <taxon>CS clade</taxon>
        <taxon>Chlamydomonadales</taxon>
        <taxon>Astrephomenaceae</taxon>
        <taxon>Astrephomene</taxon>
    </lineage>
</organism>
<dbReference type="SMART" id="SM00471">
    <property type="entry name" value="HDc"/>
    <property type="match status" value="1"/>
</dbReference>
<feature type="compositionally biased region" description="Gly residues" evidence="1">
    <location>
        <begin position="353"/>
        <end position="370"/>
    </location>
</feature>
<dbReference type="InterPro" id="IPR003607">
    <property type="entry name" value="HD/PDEase_dom"/>
</dbReference>
<dbReference type="PANTHER" id="PTHR21262">
    <property type="entry name" value="GUANOSINE-3',5'-BIS DIPHOSPHATE 3'-PYROPHOSPHOHYDROLASE"/>
    <property type="match status" value="1"/>
</dbReference>
<dbReference type="CDD" id="cd00077">
    <property type="entry name" value="HDc"/>
    <property type="match status" value="1"/>
</dbReference>
<dbReference type="SUPFAM" id="SSF109604">
    <property type="entry name" value="HD-domain/PDEase-like"/>
    <property type="match status" value="1"/>
</dbReference>
<feature type="region of interest" description="Disordered" evidence="1">
    <location>
        <begin position="651"/>
        <end position="716"/>
    </location>
</feature>
<dbReference type="Gene3D" id="1.10.3210.10">
    <property type="entry name" value="Hypothetical protein af1432"/>
    <property type="match status" value="1"/>
</dbReference>
<dbReference type="PROSITE" id="PS51831">
    <property type="entry name" value="HD"/>
    <property type="match status" value="1"/>
</dbReference>
<evidence type="ECO:0000313" key="4">
    <source>
        <dbReference type="Proteomes" id="UP001054857"/>
    </source>
</evidence>
<gene>
    <name evidence="3" type="ORF">Agub_g12507</name>
</gene>
<feature type="region of interest" description="Disordered" evidence="1">
    <location>
        <begin position="351"/>
        <end position="370"/>
    </location>
</feature>
<evidence type="ECO:0000259" key="2">
    <source>
        <dbReference type="PROSITE" id="PS51831"/>
    </source>
</evidence>
<proteinExistence type="predicted"/>
<sequence>MVYQLNPASVVHGQRYSCGSLWRHRSLIRPSPRPSRHIANSVAPQAALPLVRSLPLVIGWTHTVATGSYHGAGLWFTTLCALSVALGALSYNLMAVLEEYFDRFDRRKTQAVQPRTYLHGVDVTGSRFLRLPRVVAAVEFAAAAHASQRRKTGEPYVRHCIETALIVEACLPQHHSEEEQERHVTCIMAAVLHDVLDDTPTDPASLHASFGPRVAALVGRVSQLSQMNQLLRRGKRQGWSQTSPDHQRRLRRLIVDLAFEEPLVVLVKLADRLHNMRTVWVLPRDKQRAVAEESAEVWCSLAESLGWDGIKSEMEDLCFAVLQPATYCTLRAELDRLWCLPTLAVVEEAEGQQGQGQGGGAAAGGAGEGTGAAAAAGDGLGLRIVQLPPGSAAAAAAAGGGASRLHYTRAAGVRAASRRAAAERQEQLQLLELQVEEEGQQQLLLVRQPGACASGEVGGGGSSGQSAAEVEAAIAAVAVPLPPSGSGSRAHMTPAVPLASADRDIASAVGLGCGGGAHHEGGTGSSPSSCSSSSGSSNSSGSARSSTCVAEAGRGNISSVSSSSSSSSSSNSIGGVNCKSSSSGKSSCGVFSLNSIGTVSSDNSSDGSSYHACISSLAVESSPTCTTMESIDGPVVLLDDQVLPYNATQFATSSSSRSDMNSYGSNSSSDCISSDGASSSSGGSGSSSSLQLPLPPTPSHAPDPTSSFSPPSSPSP</sequence>
<keyword evidence="4" id="KW-1185">Reference proteome</keyword>
<feature type="compositionally biased region" description="Low complexity" evidence="1">
    <location>
        <begin position="653"/>
        <end position="689"/>
    </location>
</feature>
<feature type="compositionally biased region" description="Low complexity" evidence="1">
    <location>
        <begin position="525"/>
        <end position="546"/>
    </location>
</feature>
<dbReference type="EMBL" id="BMAR01000036">
    <property type="protein sequence ID" value="GFR50313.1"/>
    <property type="molecule type" value="Genomic_DNA"/>
</dbReference>
<reference evidence="3 4" key="1">
    <citation type="journal article" date="2021" name="Sci. Rep.">
        <title>Genome sequencing of the multicellular alga Astrephomene provides insights into convergent evolution of germ-soma differentiation.</title>
        <authorList>
            <person name="Yamashita S."/>
            <person name="Yamamoto K."/>
            <person name="Matsuzaki R."/>
            <person name="Suzuki S."/>
            <person name="Yamaguchi H."/>
            <person name="Hirooka S."/>
            <person name="Minakuchi Y."/>
            <person name="Miyagishima S."/>
            <person name="Kawachi M."/>
            <person name="Toyoda A."/>
            <person name="Nozaki H."/>
        </authorList>
    </citation>
    <scope>NUCLEOTIDE SEQUENCE [LARGE SCALE GENOMIC DNA]</scope>
    <source>
        <strain evidence="3 4">NIES-4017</strain>
    </source>
</reference>
<evidence type="ECO:0000256" key="1">
    <source>
        <dbReference type="SAM" id="MobiDB-lite"/>
    </source>
</evidence>
<feature type="domain" description="HD" evidence="2">
    <location>
        <begin position="156"/>
        <end position="276"/>
    </location>
</feature>
<name>A0AAD3HRD0_9CHLO</name>
<protein>
    <recommendedName>
        <fullName evidence="2">HD domain-containing protein</fullName>
    </recommendedName>
</protein>
<dbReference type="InterPro" id="IPR006674">
    <property type="entry name" value="HD_domain"/>
</dbReference>
<dbReference type="AlphaFoldDB" id="A0AAD3HRD0"/>
<dbReference type="Proteomes" id="UP001054857">
    <property type="component" value="Unassembled WGS sequence"/>
</dbReference>